<keyword evidence="3 7" id="KW-0812">Transmembrane</keyword>
<comment type="subcellular location">
    <subcellularLocation>
        <location evidence="1">Membrane</location>
        <topology evidence="1">Multi-pass membrane protein</topology>
    </subcellularLocation>
</comment>
<evidence type="ECO:0000256" key="6">
    <source>
        <dbReference type="SAM" id="MobiDB-lite"/>
    </source>
</evidence>
<evidence type="ECO:0000256" key="1">
    <source>
        <dbReference type="ARBA" id="ARBA00004141"/>
    </source>
</evidence>
<dbReference type="GO" id="GO:0022857">
    <property type="term" value="F:transmembrane transporter activity"/>
    <property type="evidence" value="ECO:0007669"/>
    <property type="project" value="InterPro"/>
</dbReference>
<feature type="transmembrane region" description="Helical" evidence="7">
    <location>
        <begin position="228"/>
        <end position="247"/>
    </location>
</feature>
<feature type="transmembrane region" description="Helical" evidence="7">
    <location>
        <begin position="6"/>
        <end position="27"/>
    </location>
</feature>
<evidence type="ECO:0000313" key="9">
    <source>
        <dbReference type="Proteomes" id="UP001341281"/>
    </source>
</evidence>
<evidence type="ECO:0000256" key="3">
    <source>
        <dbReference type="ARBA" id="ARBA00022692"/>
    </source>
</evidence>
<keyword evidence="5 7" id="KW-0472">Membrane</keyword>
<protein>
    <recommendedName>
        <fullName evidence="10">Protein NRT1/ PTR FAMILY 3.1</fullName>
    </recommendedName>
</protein>
<feature type="region of interest" description="Disordered" evidence="6">
    <location>
        <begin position="614"/>
        <end position="652"/>
    </location>
</feature>
<keyword evidence="9" id="KW-1185">Reference proteome</keyword>
<dbReference type="InterPro" id="IPR000109">
    <property type="entry name" value="POT_fam"/>
</dbReference>
<evidence type="ECO:0000256" key="2">
    <source>
        <dbReference type="ARBA" id="ARBA00005982"/>
    </source>
</evidence>
<sequence length="652" mass="71845">MSIINFVFFFFLSLPSSISWGFLDLLLAAASHLPAMSEQYTSRQCHGEDDAGEKRKQGGFKTMPFILANDFCDRFATIGFNANLITYLTQQLHLPLVEASNTLTNFHGFSNLTPIIGGLIADSFAGRFWTIAAGSIIYQLGMVSLTVSALLPSFRPPRCAIATGAGEACARASAWTLLVLHLSLLCTSVGTGGTRPCVMAFGADQFELDRPCHGEAAGAKRRWSFFNLYFFGVELAKLTAITLVVYIQENVGWGWGFGVPTIAMLVAVTAFMSGYPLYVKMAPGGSPFTRLAQVAVAAFRKRNVTVPSDPKLLYQNKVLDAGISTAGRLLHTNQLTFFDRAATVTDGDLTSSGVPRPWRLSTVHRVEELKSIVRMLPIWGAGILLVTSASHNHSFAIQQARTMDRRVTARLEIPPASMLIFSNIAMLATLALYDRVLVPRLRRLTGQPTGITHLQRTGVGLTISMLSNIVSAVVERERKRAAARHGLLDSPGATVPMSVFWMAPQYAIHGVADAFMDVGRMEFLYDQAPESMRSSAAALYWLTMSAGSYMGTLLVTVVHERTRGEGEWLQDNLNRGKLDRYYWLVVTLQVVNVVYFIVCAKLYTYKKLEVVDQENTDHGEEKGSQQKDVELQPLEDSDEKDVELRPLLSSDL</sequence>
<evidence type="ECO:0000256" key="7">
    <source>
        <dbReference type="SAM" id="Phobius"/>
    </source>
</evidence>
<dbReference type="EMBL" id="CP144754">
    <property type="protein sequence ID" value="WVZ98530.1"/>
    <property type="molecule type" value="Genomic_DNA"/>
</dbReference>
<dbReference type="Pfam" id="PF00854">
    <property type="entry name" value="PTR2"/>
    <property type="match status" value="1"/>
</dbReference>
<dbReference type="Proteomes" id="UP001341281">
    <property type="component" value="Chromosome 10"/>
</dbReference>
<dbReference type="Gene3D" id="1.20.1250.20">
    <property type="entry name" value="MFS general substrate transporter like domains"/>
    <property type="match status" value="1"/>
</dbReference>
<evidence type="ECO:0008006" key="10">
    <source>
        <dbReference type="Google" id="ProtNLM"/>
    </source>
</evidence>
<dbReference type="GO" id="GO:0016020">
    <property type="term" value="C:membrane"/>
    <property type="evidence" value="ECO:0007669"/>
    <property type="project" value="UniProtKB-SubCell"/>
</dbReference>
<name>A0AAQ3XHQ2_PASNO</name>
<evidence type="ECO:0000256" key="4">
    <source>
        <dbReference type="ARBA" id="ARBA00022989"/>
    </source>
</evidence>
<dbReference type="PANTHER" id="PTHR11654">
    <property type="entry name" value="OLIGOPEPTIDE TRANSPORTER-RELATED"/>
    <property type="match status" value="1"/>
</dbReference>
<feature type="transmembrane region" description="Helical" evidence="7">
    <location>
        <begin position="581"/>
        <end position="603"/>
    </location>
</feature>
<feature type="transmembrane region" description="Helical" evidence="7">
    <location>
        <begin position="538"/>
        <end position="559"/>
    </location>
</feature>
<reference evidence="8 9" key="1">
    <citation type="submission" date="2024-02" db="EMBL/GenBank/DDBJ databases">
        <title>High-quality chromosome-scale genome assembly of Pensacola bahiagrass (Paspalum notatum Flugge var. saurae).</title>
        <authorList>
            <person name="Vega J.M."/>
            <person name="Podio M."/>
            <person name="Orjuela J."/>
            <person name="Siena L.A."/>
            <person name="Pessino S.C."/>
            <person name="Combes M.C."/>
            <person name="Mariac C."/>
            <person name="Albertini E."/>
            <person name="Pupilli F."/>
            <person name="Ortiz J.P.A."/>
            <person name="Leblanc O."/>
        </authorList>
    </citation>
    <scope>NUCLEOTIDE SEQUENCE [LARGE SCALE GENOMIC DNA]</scope>
    <source>
        <strain evidence="8">R1</strain>
        <tissue evidence="8">Leaf</tissue>
    </source>
</reference>
<keyword evidence="4 7" id="KW-1133">Transmembrane helix</keyword>
<dbReference type="InterPro" id="IPR036259">
    <property type="entry name" value="MFS_trans_sf"/>
</dbReference>
<comment type="similarity">
    <text evidence="2">Belongs to the major facilitator superfamily. Proton-dependent oligopeptide transporter (POT/PTR) (TC 2.A.17) family.</text>
</comment>
<dbReference type="AlphaFoldDB" id="A0AAQ3XHQ2"/>
<feature type="compositionally biased region" description="Basic and acidic residues" evidence="6">
    <location>
        <begin position="614"/>
        <end position="630"/>
    </location>
</feature>
<evidence type="ECO:0000256" key="5">
    <source>
        <dbReference type="ARBA" id="ARBA00023136"/>
    </source>
</evidence>
<proteinExistence type="inferred from homology"/>
<evidence type="ECO:0000313" key="8">
    <source>
        <dbReference type="EMBL" id="WVZ98530.1"/>
    </source>
</evidence>
<dbReference type="SUPFAM" id="SSF103473">
    <property type="entry name" value="MFS general substrate transporter"/>
    <property type="match status" value="1"/>
</dbReference>
<feature type="transmembrane region" description="Helical" evidence="7">
    <location>
        <begin position="253"/>
        <end position="278"/>
    </location>
</feature>
<feature type="transmembrane region" description="Helical" evidence="7">
    <location>
        <begin position="453"/>
        <end position="474"/>
    </location>
</feature>
<accession>A0AAQ3XHQ2</accession>
<gene>
    <name evidence="8" type="ORF">U9M48_043959</name>
</gene>
<feature type="transmembrane region" description="Helical" evidence="7">
    <location>
        <begin position="413"/>
        <end position="433"/>
    </location>
</feature>
<organism evidence="8 9">
    <name type="scientific">Paspalum notatum var. saurae</name>
    <dbReference type="NCBI Taxonomy" id="547442"/>
    <lineage>
        <taxon>Eukaryota</taxon>
        <taxon>Viridiplantae</taxon>
        <taxon>Streptophyta</taxon>
        <taxon>Embryophyta</taxon>
        <taxon>Tracheophyta</taxon>
        <taxon>Spermatophyta</taxon>
        <taxon>Magnoliopsida</taxon>
        <taxon>Liliopsida</taxon>
        <taxon>Poales</taxon>
        <taxon>Poaceae</taxon>
        <taxon>PACMAD clade</taxon>
        <taxon>Panicoideae</taxon>
        <taxon>Andropogonodae</taxon>
        <taxon>Paspaleae</taxon>
        <taxon>Paspalinae</taxon>
        <taxon>Paspalum</taxon>
    </lineage>
</organism>